<dbReference type="PROSITE" id="PS00409">
    <property type="entry name" value="PROKAR_NTER_METHYL"/>
    <property type="match status" value="1"/>
</dbReference>
<accession>A0A537JZM1</accession>
<dbReference type="NCBIfam" id="TIGR02532">
    <property type="entry name" value="IV_pilin_GFxxxE"/>
    <property type="match status" value="1"/>
</dbReference>
<evidence type="ECO:0000256" key="2">
    <source>
        <dbReference type="SAM" id="Phobius"/>
    </source>
</evidence>
<evidence type="ECO:0000313" key="3">
    <source>
        <dbReference type="EMBL" id="TMI88979.1"/>
    </source>
</evidence>
<comment type="caution">
    <text evidence="3">The sequence shown here is derived from an EMBL/GenBank/DDBJ whole genome shotgun (WGS) entry which is preliminary data.</text>
</comment>
<protein>
    <submittedName>
        <fullName evidence="3">Prepilin-type N-terminal cleavage/methylation domain-containing protein</fullName>
    </submittedName>
</protein>
<evidence type="ECO:0000256" key="1">
    <source>
        <dbReference type="SAM" id="MobiDB-lite"/>
    </source>
</evidence>
<evidence type="ECO:0000313" key="4">
    <source>
        <dbReference type="Proteomes" id="UP000318509"/>
    </source>
</evidence>
<keyword evidence="2" id="KW-0472">Membrane</keyword>
<dbReference type="InterPro" id="IPR012902">
    <property type="entry name" value="N_methyl_site"/>
</dbReference>
<feature type="region of interest" description="Disordered" evidence="1">
    <location>
        <begin position="67"/>
        <end position="90"/>
    </location>
</feature>
<gene>
    <name evidence="3" type="ORF">E6H00_11055</name>
</gene>
<organism evidence="3 4">
    <name type="scientific">Candidatus Segetimicrobium genomatis</name>
    <dbReference type="NCBI Taxonomy" id="2569760"/>
    <lineage>
        <taxon>Bacteria</taxon>
        <taxon>Bacillati</taxon>
        <taxon>Candidatus Sysuimicrobiota</taxon>
        <taxon>Candidatus Sysuimicrobiia</taxon>
        <taxon>Candidatus Sysuimicrobiales</taxon>
        <taxon>Candidatus Segetimicrobiaceae</taxon>
        <taxon>Candidatus Segetimicrobium</taxon>
    </lineage>
</organism>
<name>A0A537JZM1_9BACT</name>
<sequence>MDRISRGRGKSGFTTIEMVIVLALFGIILVSLMGLHLVAITAGTAAETSSIAANLARARMEELLSLPPDTLKQQNGAEEQRQVPASGGRSYTVHTSVVAPDPARLDITVTVTWQLAYGGTCAGGGSSSQCAGSSPVTYARTLQTRIQAPDQGQTQP</sequence>
<keyword evidence="2" id="KW-1133">Transmembrane helix</keyword>
<dbReference type="EMBL" id="VBAK01000131">
    <property type="protein sequence ID" value="TMI88979.1"/>
    <property type="molecule type" value="Genomic_DNA"/>
</dbReference>
<reference evidence="3 4" key="1">
    <citation type="journal article" date="2019" name="Nat. Microbiol.">
        <title>Mediterranean grassland soil C-N compound turnover is dependent on rainfall and depth, and is mediated by genomically divergent microorganisms.</title>
        <authorList>
            <person name="Diamond S."/>
            <person name="Andeer P.F."/>
            <person name="Li Z."/>
            <person name="Crits-Christoph A."/>
            <person name="Burstein D."/>
            <person name="Anantharaman K."/>
            <person name="Lane K.R."/>
            <person name="Thomas B.C."/>
            <person name="Pan C."/>
            <person name="Northen T.R."/>
            <person name="Banfield J.F."/>
        </authorList>
    </citation>
    <scope>NUCLEOTIDE SEQUENCE [LARGE SCALE GENOMIC DNA]</scope>
    <source>
        <strain evidence="3">NP_3</strain>
    </source>
</reference>
<dbReference type="AlphaFoldDB" id="A0A537JZM1"/>
<feature type="transmembrane region" description="Helical" evidence="2">
    <location>
        <begin position="12"/>
        <end position="39"/>
    </location>
</feature>
<dbReference type="Proteomes" id="UP000318509">
    <property type="component" value="Unassembled WGS sequence"/>
</dbReference>
<keyword evidence="2" id="KW-0812">Transmembrane</keyword>
<proteinExistence type="predicted"/>